<dbReference type="EMBL" id="JACASE010000016">
    <property type="protein sequence ID" value="KAF6401403.1"/>
    <property type="molecule type" value="Genomic_DNA"/>
</dbReference>
<gene>
    <name evidence="2" type="ORF">HJG63_009513</name>
</gene>
<evidence type="ECO:0000313" key="2">
    <source>
        <dbReference type="EMBL" id="KAF6401403.1"/>
    </source>
</evidence>
<comment type="caution">
    <text evidence="2">The sequence shown here is derived from an EMBL/GenBank/DDBJ whole genome shotgun (WGS) entry which is preliminary data.</text>
</comment>
<protein>
    <submittedName>
        <fullName evidence="2">Uncharacterized protein</fullName>
    </submittedName>
</protein>
<accession>A0A7J8BRB6</accession>
<dbReference type="AlphaFoldDB" id="A0A7J8BRB6"/>
<sequence>MVPGDLGVHVQRNRTGPDLVPLTKINLKRVKDLNVRPDTMKVLEQSPRRWSRDDFLDDAKRSRNKGTSEPVFNEQASSLLLKNTAFDLWPSCPRLTRPRAPGPWSRILPPPQSARRANDNLPHGAVRGLDKAAFRVTP</sequence>
<organism evidence="2 3">
    <name type="scientific">Rousettus aegyptiacus</name>
    <name type="common">Egyptian fruit bat</name>
    <name type="synonym">Pteropus aegyptiacus</name>
    <dbReference type="NCBI Taxonomy" id="9407"/>
    <lineage>
        <taxon>Eukaryota</taxon>
        <taxon>Metazoa</taxon>
        <taxon>Chordata</taxon>
        <taxon>Craniata</taxon>
        <taxon>Vertebrata</taxon>
        <taxon>Euteleostomi</taxon>
        <taxon>Mammalia</taxon>
        <taxon>Eutheria</taxon>
        <taxon>Laurasiatheria</taxon>
        <taxon>Chiroptera</taxon>
        <taxon>Yinpterochiroptera</taxon>
        <taxon>Pteropodoidea</taxon>
        <taxon>Pteropodidae</taxon>
        <taxon>Rousettinae</taxon>
        <taxon>Rousettus</taxon>
    </lineage>
</organism>
<dbReference type="Proteomes" id="UP000593571">
    <property type="component" value="Unassembled WGS sequence"/>
</dbReference>
<keyword evidence="3" id="KW-1185">Reference proteome</keyword>
<evidence type="ECO:0000313" key="3">
    <source>
        <dbReference type="Proteomes" id="UP000593571"/>
    </source>
</evidence>
<evidence type="ECO:0000256" key="1">
    <source>
        <dbReference type="SAM" id="MobiDB-lite"/>
    </source>
</evidence>
<feature type="region of interest" description="Disordered" evidence="1">
    <location>
        <begin position="44"/>
        <end position="72"/>
    </location>
</feature>
<feature type="region of interest" description="Disordered" evidence="1">
    <location>
        <begin position="93"/>
        <end position="125"/>
    </location>
</feature>
<proteinExistence type="predicted"/>
<name>A0A7J8BRB6_ROUAE</name>
<reference evidence="2 3" key="1">
    <citation type="journal article" date="2020" name="Nature">
        <title>Six reference-quality genomes reveal evolution of bat adaptations.</title>
        <authorList>
            <person name="Jebb D."/>
            <person name="Huang Z."/>
            <person name="Pippel M."/>
            <person name="Hughes G.M."/>
            <person name="Lavrichenko K."/>
            <person name="Devanna P."/>
            <person name="Winkler S."/>
            <person name="Jermiin L.S."/>
            <person name="Skirmuntt E.C."/>
            <person name="Katzourakis A."/>
            <person name="Burkitt-Gray L."/>
            <person name="Ray D.A."/>
            <person name="Sullivan K.A.M."/>
            <person name="Roscito J.G."/>
            <person name="Kirilenko B.M."/>
            <person name="Davalos L.M."/>
            <person name="Corthals A.P."/>
            <person name="Power M.L."/>
            <person name="Jones G."/>
            <person name="Ransome R.D."/>
            <person name="Dechmann D.K.N."/>
            <person name="Locatelli A.G."/>
            <person name="Puechmaille S.J."/>
            <person name="Fedrigo O."/>
            <person name="Jarvis E.D."/>
            <person name="Hiller M."/>
            <person name="Vernes S.C."/>
            <person name="Myers E.W."/>
            <person name="Teeling E.C."/>
        </authorList>
    </citation>
    <scope>NUCLEOTIDE SEQUENCE [LARGE SCALE GENOMIC DNA]</scope>
    <source>
        <strain evidence="2">MRouAeg1</strain>
        <tissue evidence="2">Muscle</tissue>
    </source>
</reference>
<feature type="compositionally biased region" description="Basic and acidic residues" evidence="1">
    <location>
        <begin position="44"/>
        <end position="61"/>
    </location>
</feature>